<evidence type="ECO:0000313" key="2">
    <source>
        <dbReference type="EMBL" id="QFU97510.1"/>
    </source>
</evidence>
<name>A0A5P9Q8N7_9MICO</name>
<accession>A0A5P9Q8N7</accession>
<dbReference type="KEGG" id="lxl:KDY119_01008"/>
<dbReference type="PANTHER" id="PTHR43591">
    <property type="entry name" value="METHYLTRANSFERASE"/>
    <property type="match status" value="1"/>
</dbReference>
<dbReference type="InterPro" id="IPR029063">
    <property type="entry name" value="SAM-dependent_MTases_sf"/>
</dbReference>
<dbReference type="InterPro" id="IPR013216">
    <property type="entry name" value="Methyltransf_11"/>
</dbReference>
<dbReference type="RefSeq" id="WP_153022019.1">
    <property type="nucleotide sequence ID" value="NZ_BAABIH010000001.1"/>
</dbReference>
<dbReference type="OrthoDB" id="9805171at2"/>
<keyword evidence="3" id="KW-1185">Reference proteome</keyword>
<dbReference type="Pfam" id="PF08241">
    <property type="entry name" value="Methyltransf_11"/>
    <property type="match status" value="1"/>
</dbReference>
<feature type="domain" description="Methyltransferase type 11" evidence="1">
    <location>
        <begin position="58"/>
        <end position="152"/>
    </location>
</feature>
<evidence type="ECO:0000313" key="3">
    <source>
        <dbReference type="Proteomes" id="UP000326702"/>
    </source>
</evidence>
<dbReference type="EMBL" id="CP045529">
    <property type="protein sequence ID" value="QFU97510.1"/>
    <property type="molecule type" value="Genomic_DNA"/>
</dbReference>
<proteinExistence type="predicted"/>
<dbReference type="Proteomes" id="UP000326702">
    <property type="component" value="Chromosome"/>
</dbReference>
<dbReference type="CDD" id="cd02440">
    <property type="entry name" value="AdoMet_MTases"/>
    <property type="match status" value="1"/>
</dbReference>
<organism evidence="2 3">
    <name type="scientific">Luteimicrobium xylanilyticum</name>
    <dbReference type="NCBI Taxonomy" id="1133546"/>
    <lineage>
        <taxon>Bacteria</taxon>
        <taxon>Bacillati</taxon>
        <taxon>Actinomycetota</taxon>
        <taxon>Actinomycetes</taxon>
        <taxon>Micrococcales</taxon>
        <taxon>Luteimicrobium</taxon>
    </lineage>
</organism>
<sequence length="285" mass="29357">MRSTTDLATPFDRSERSIWRGSADAYARSFAHLCAHLAPDLVDAAAPRGAHSPKVRVLDVGTGTGTVAREARRRGCEVVVCDADPGMVAAAAGAAGAGGAHLTGVAGALPALPFADGSFDAVTAGFVLNHVGRPRASAAELVRVVRPGGRVAATIWASPPGAGQTLVGRALAAAGIERPASFPSLARDDDFPRTADGFAQVLRGAGPVDVVVTEHRWDHRVDLDTWWSGLASGVATIGKVLTGAPPRAQAEARAHFDRLAAALRDDDGLLVLPHVALLGHGRHLS</sequence>
<reference evidence="2 3" key="1">
    <citation type="submission" date="2019-10" db="EMBL/GenBank/DDBJ databases">
        <title>Genome sequence of Luteimicrobium xylanilyticum HY-24.</title>
        <authorList>
            <person name="Kim D.Y."/>
            <person name="Park H.-Y."/>
        </authorList>
    </citation>
    <scope>NUCLEOTIDE SEQUENCE [LARGE SCALE GENOMIC DNA]</scope>
    <source>
        <strain evidence="2 3">HY-24</strain>
    </source>
</reference>
<dbReference type="Gene3D" id="3.40.50.150">
    <property type="entry name" value="Vaccinia Virus protein VP39"/>
    <property type="match status" value="1"/>
</dbReference>
<dbReference type="SUPFAM" id="SSF53335">
    <property type="entry name" value="S-adenosyl-L-methionine-dependent methyltransferases"/>
    <property type="match status" value="1"/>
</dbReference>
<dbReference type="AlphaFoldDB" id="A0A5P9Q8N7"/>
<dbReference type="PANTHER" id="PTHR43591:SF24">
    <property type="entry name" value="2-METHOXY-6-POLYPRENYL-1,4-BENZOQUINOL METHYLASE, MITOCHONDRIAL"/>
    <property type="match status" value="1"/>
</dbReference>
<protein>
    <recommendedName>
        <fullName evidence="1">Methyltransferase type 11 domain-containing protein</fullName>
    </recommendedName>
</protein>
<dbReference type="GO" id="GO:0008757">
    <property type="term" value="F:S-adenosylmethionine-dependent methyltransferase activity"/>
    <property type="evidence" value="ECO:0007669"/>
    <property type="project" value="InterPro"/>
</dbReference>
<gene>
    <name evidence="2" type="ORF">KDY119_01008</name>
</gene>
<evidence type="ECO:0000259" key="1">
    <source>
        <dbReference type="Pfam" id="PF08241"/>
    </source>
</evidence>